<dbReference type="AlphaFoldDB" id="A0AAN5D9F3"/>
<gene>
    <name evidence="1" type="ORF">PMAYCL1PPCAC_29081</name>
</gene>
<comment type="caution">
    <text evidence="1">The sequence shown here is derived from an EMBL/GenBank/DDBJ whole genome shotgun (WGS) entry which is preliminary data.</text>
</comment>
<organism evidence="1 2">
    <name type="scientific">Pristionchus mayeri</name>
    <dbReference type="NCBI Taxonomy" id="1317129"/>
    <lineage>
        <taxon>Eukaryota</taxon>
        <taxon>Metazoa</taxon>
        <taxon>Ecdysozoa</taxon>
        <taxon>Nematoda</taxon>
        <taxon>Chromadorea</taxon>
        <taxon>Rhabditida</taxon>
        <taxon>Rhabditina</taxon>
        <taxon>Diplogasteromorpha</taxon>
        <taxon>Diplogasteroidea</taxon>
        <taxon>Neodiplogasteridae</taxon>
        <taxon>Pristionchus</taxon>
    </lineage>
</organism>
<dbReference type="EMBL" id="BTRK01000006">
    <property type="protein sequence ID" value="GMR58886.1"/>
    <property type="molecule type" value="Genomic_DNA"/>
</dbReference>
<dbReference type="Proteomes" id="UP001328107">
    <property type="component" value="Unassembled WGS sequence"/>
</dbReference>
<keyword evidence="2" id="KW-1185">Reference proteome</keyword>
<proteinExistence type="predicted"/>
<feature type="non-terminal residue" evidence="1">
    <location>
        <position position="1"/>
    </location>
</feature>
<evidence type="ECO:0000313" key="1">
    <source>
        <dbReference type="EMBL" id="GMR58886.1"/>
    </source>
</evidence>
<sequence length="88" mass="9886">GGGGEVVSCLCLPRGDRLGWRCCSLLILALPLQLVDCHWLLLLHWTSGYLHLLQCRGSPSRPRSEVVFSYSTPLPLLLRILFLLLLFL</sequence>
<feature type="non-terminal residue" evidence="1">
    <location>
        <position position="88"/>
    </location>
</feature>
<name>A0AAN5D9F3_9BILA</name>
<protein>
    <submittedName>
        <fullName evidence="1">Uncharacterized protein</fullName>
    </submittedName>
</protein>
<evidence type="ECO:0000313" key="2">
    <source>
        <dbReference type="Proteomes" id="UP001328107"/>
    </source>
</evidence>
<reference evidence="2" key="1">
    <citation type="submission" date="2022-10" db="EMBL/GenBank/DDBJ databases">
        <title>Genome assembly of Pristionchus species.</title>
        <authorList>
            <person name="Yoshida K."/>
            <person name="Sommer R.J."/>
        </authorList>
    </citation>
    <scope>NUCLEOTIDE SEQUENCE [LARGE SCALE GENOMIC DNA]</scope>
    <source>
        <strain evidence="2">RS5460</strain>
    </source>
</reference>
<accession>A0AAN5D9F3</accession>